<dbReference type="Gene3D" id="3.20.20.80">
    <property type="entry name" value="Glycosidases"/>
    <property type="match status" value="1"/>
</dbReference>
<accession>A0AAD3XUN0</accession>
<evidence type="ECO:0000313" key="8">
    <source>
        <dbReference type="EMBL" id="GMH18192.1"/>
    </source>
</evidence>
<evidence type="ECO:0000256" key="7">
    <source>
        <dbReference type="SAM" id="Phobius"/>
    </source>
</evidence>
<feature type="active site" description="Nucleophile" evidence="4">
    <location>
        <position position="458"/>
    </location>
</feature>
<keyword evidence="7" id="KW-0812">Transmembrane</keyword>
<comment type="similarity">
    <text evidence="1 5">Belongs to the glycosyl hydrolase 1 family.</text>
</comment>
<keyword evidence="7" id="KW-1133">Transmembrane helix</keyword>
<dbReference type="SUPFAM" id="SSF51445">
    <property type="entry name" value="(Trans)glycosidases"/>
    <property type="match status" value="1"/>
</dbReference>
<dbReference type="GO" id="GO:0008422">
    <property type="term" value="F:beta-glucosidase activity"/>
    <property type="evidence" value="ECO:0007669"/>
    <property type="project" value="TreeGrafter"/>
</dbReference>
<keyword evidence="9" id="KW-1185">Reference proteome</keyword>
<keyword evidence="3" id="KW-0326">Glycosidase</keyword>
<dbReference type="Pfam" id="PF00232">
    <property type="entry name" value="Glyco_hydro_1"/>
    <property type="match status" value="2"/>
</dbReference>
<evidence type="ECO:0000256" key="4">
    <source>
        <dbReference type="PROSITE-ProRule" id="PRU10055"/>
    </source>
</evidence>
<protein>
    <recommendedName>
        <fullName evidence="10">Beta-glucosidase-like SFR2, chloroplastic</fullName>
    </recommendedName>
</protein>
<proteinExistence type="inferred from homology"/>
<feature type="region of interest" description="Disordered" evidence="6">
    <location>
        <begin position="103"/>
        <end position="133"/>
    </location>
</feature>
<dbReference type="PRINTS" id="PR00131">
    <property type="entry name" value="GLHYDRLASE1"/>
</dbReference>
<dbReference type="InterPro" id="IPR018120">
    <property type="entry name" value="Glyco_hydro_1_AS"/>
</dbReference>
<dbReference type="AlphaFoldDB" id="A0AAD3XUN0"/>
<evidence type="ECO:0000256" key="2">
    <source>
        <dbReference type="ARBA" id="ARBA00022801"/>
    </source>
</evidence>
<keyword evidence="2" id="KW-0378">Hydrolase</keyword>
<keyword evidence="7" id="KW-0472">Membrane</keyword>
<evidence type="ECO:0000256" key="6">
    <source>
        <dbReference type="SAM" id="MobiDB-lite"/>
    </source>
</evidence>
<reference evidence="8" key="1">
    <citation type="submission" date="2023-05" db="EMBL/GenBank/DDBJ databases">
        <title>Nepenthes gracilis genome sequencing.</title>
        <authorList>
            <person name="Fukushima K."/>
        </authorList>
    </citation>
    <scope>NUCLEOTIDE SEQUENCE</scope>
    <source>
        <strain evidence="8">SING2019-196</strain>
    </source>
</reference>
<sequence length="642" mass="72710">MAIVALIISATKLAGLLVTVTVAANTFSFSRFRRKNLRSFQSPIDESSDTVAVFNVNPSAGGESEFFFGLATAPAHVEDKLSDAWLLFAEETQCEKLDAHHVPQTSDGPMAPVSGDGASHQASSMEPRRMLKRKKSQKIAMEAMIRGFEKYIEVEEPTPDTEHCHNVAAWHNVPHPEERLRFWSDPDTELKLAKNTGVSVFRMGVDWSRIMPKEPMDGLKEIVNFAALERYKWIIHRVRSYGMKVMLTLFHHSLPPWAGEYGGWKLEKTVGYFMDFTRLVVDSVSDVVDYWVTFNEPHVFCLLTYCAGAWPGGHPDALEVATSALPTGVFNQAMHWMAAAHSKAYDYIHEQSVLPNPTVGVAHHVSFMRPYGLFDVAAVTLANSLTLYPYLDSISGKMDFIGLNYYGQEVVSGAGLKLVETDEYSESGRGVYPDGLYRMLLQFHERYKHLKVPFIITENGVSDETDLIRRPYLLEHLLAVYAAIIMGVPVLGYLFWTISDNWEWADGYGPKFGLVAVDRANDLARVPRPSYHLFSKVVTTGKVTRQDREQVWSELSNAAKEKKTRPFYRAVDKRGLMYAGGLDEPTWRAYIDRDWRFGHYEMEGLQDPLSRFFRFICRPFSLKLNSEQAEDVEQVVVPLQST</sequence>
<evidence type="ECO:0000256" key="5">
    <source>
        <dbReference type="RuleBase" id="RU003690"/>
    </source>
</evidence>
<dbReference type="PANTHER" id="PTHR10353">
    <property type="entry name" value="GLYCOSYL HYDROLASE"/>
    <property type="match status" value="1"/>
</dbReference>
<comment type="caution">
    <text evidence="8">The sequence shown here is derived from an EMBL/GenBank/DDBJ whole genome shotgun (WGS) entry which is preliminary data.</text>
</comment>
<dbReference type="EMBL" id="BSYO01000019">
    <property type="protein sequence ID" value="GMH18192.1"/>
    <property type="molecule type" value="Genomic_DNA"/>
</dbReference>
<evidence type="ECO:0000256" key="1">
    <source>
        <dbReference type="ARBA" id="ARBA00010838"/>
    </source>
</evidence>
<evidence type="ECO:0000313" key="9">
    <source>
        <dbReference type="Proteomes" id="UP001279734"/>
    </source>
</evidence>
<evidence type="ECO:0008006" key="10">
    <source>
        <dbReference type="Google" id="ProtNLM"/>
    </source>
</evidence>
<dbReference type="PROSITE" id="PS00572">
    <property type="entry name" value="GLYCOSYL_HYDROL_F1_1"/>
    <property type="match status" value="1"/>
</dbReference>
<dbReference type="InterPro" id="IPR017853">
    <property type="entry name" value="GH"/>
</dbReference>
<dbReference type="PANTHER" id="PTHR10353:SF209">
    <property type="entry name" value="GALACTOLIPID GALACTOSYLTRANSFERASE SFR2, CHLOROPLASTIC"/>
    <property type="match status" value="1"/>
</dbReference>
<name>A0AAD3XUN0_NEPGR</name>
<dbReference type="GO" id="GO:0005975">
    <property type="term" value="P:carbohydrate metabolic process"/>
    <property type="evidence" value="ECO:0007669"/>
    <property type="project" value="InterPro"/>
</dbReference>
<evidence type="ECO:0000256" key="3">
    <source>
        <dbReference type="ARBA" id="ARBA00023295"/>
    </source>
</evidence>
<dbReference type="Proteomes" id="UP001279734">
    <property type="component" value="Unassembled WGS sequence"/>
</dbReference>
<organism evidence="8 9">
    <name type="scientific">Nepenthes gracilis</name>
    <name type="common">Slender pitcher plant</name>
    <dbReference type="NCBI Taxonomy" id="150966"/>
    <lineage>
        <taxon>Eukaryota</taxon>
        <taxon>Viridiplantae</taxon>
        <taxon>Streptophyta</taxon>
        <taxon>Embryophyta</taxon>
        <taxon>Tracheophyta</taxon>
        <taxon>Spermatophyta</taxon>
        <taxon>Magnoliopsida</taxon>
        <taxon>eudicotyledons</taxon>
        <taxon>Gunneridae</taxon>
        <taxon>Pentapetalae</taxon>
        <taxon>Caryophyllales</taxon>
        <taxon>Nepenthaceae</taxon>
        <taxon>Nepenthes</taxon>
    </lineage>
</organism>
<dbReference type="InterPro" id="IPR001360">
    <property type="entry name" value="Glyco_hydro_1"/>
</dbReference>
<feature type="transmembrane region" description="Helical" evidence="7">
    <location>
        <begin position="477"/>
        <end position="496"/>
    </location>
</feature>
<gene>
    <name evidence="8" type="ORF">Nepgr_020033</name>
</gene>